<reference evidence="5 6" key="1">
    <citation type="submission" date="2018-06" db="EMBL/GenBank/DDBJ databases">
        <title>Genome Sequence of the Brown Rot Fungal Pathogen Monilinia fructigena.</title>
        <authorList>
            <person name="Landi L."/>
            <person name="De Miccolis Angelini R.M."/>
            <person name="Pollastro S."/>
            <person name="Abate D."/>
            <person name="Faretra F."/>
            <person name="Romanazzi G."/>
        </authorList>
    </citation>
    <scope>NUCLEOTIDE SEQUENCE [LARGE SCALE GENOMIC DNA]</scope>
    <source>
        <strain evidence="5 6">Mfrg269</strain>
    </source>
</reference>
<dbReference type="SUPFAM" id="SSF53383">
    <property type="entry name" value="PLP-dependent transferases"/>
    <property type="match status" value="1"/>
</dbReference>
<proteinExistence type="predicted"/>
<sequence>MESSFLVSQKALEPTVVVIKKNLLPPVVATPAPSLLRKLGLPIGPIVLSYETIAKTNSLYNTLSIFDVYIAGQVLQRLLATYPDGIDGQESVSNKKSAIIYSALDAHPTTYKVVPDVAAAQE</sequence>
<evidence type="ECO:0000313" key="5">
    <source>
        <dbReference type="EMBL" id="RAL60903.1"/>
    </source>
</evidence>
<keyword evidence="2" id="KW-0808">Transferase</keyword>
<evidence type="ECO:0000256" key="3">
    <source>
        <dbReference type="ARBA" id="ARBA00022898"/>
    </source>
</evidence>
<accession>A0A395IND3</accession>
<dbReference type="InterPro" id="IPR015421">
    <property type="entry name" value="PyrdxlP-dep_Trfase_major"/>
</dbReference>
<dbReference type="EMBL" id="QKRW01000036">
    <property type="protein sequence ID" value="RAL60903.1"/>
    <property type="molecule type" value="Genomic_DNA"/>
</dbReference>
<comment type="pathway">
    <text evidence="4">Amino-acid biosynthesis.</text>
</comment>
<dbReference type="GO" id="GO:0004648">
    <property type="term" value="F:O-phospho-L-serine:2-oxoglutarate aminotransferase activity"/>
    <property type="evidence" value="ECO:0007669"/>
    <property type="project" value="InterPro"/>
</dbReference>
<dbReference type="AlphaFoldDB" id="A0A395IND3"/>
<dbReference type="PANTHER" id="PTHR43247:SF1">
    <property type="entry name" value="PHOSPHOSERINE AMINOTRANSFERASE"/>
    <property type="match status" value="1"/>
</dbReference>
<evidence type="ECO:0000256" key="4">
    <source>
        <dbReference type="ARBA" id="ARBA00029440"/>
    </source>
</evidence>
<name>A0A395IND3_9HELO</name>
<dbReference type="Gene3D" id="3.40.640.10">
    <property type="entry name" value="Type I PLP-dependent aspartate aminotransferase-like (Major domain)"/>
    <property type="match status" value="1"/>
</dbReference>
<comment type="caution">
    <text evidence="5">The sequence shown here is derived from an EMBL/GenBank/DDBJ whole genome shotgun (WGS) entry which is preliminary data.</text>
</comment>
<evidence type="ECO:0000256" key="1">
    <source>
        <dbReference type="ARBA" id="ARBA00001933"/>
    </source>
</evidence>
<organism evidence="5 6">
    <name type="scientific">Monilinia fructigena</name>
    <dbReference type="NCBI Taxonomy" id="38457"/>
    <lineage>
        <taxon>Eukaryota</taxon>
        <taxon>Fungi</taxon>
        <taxon>Dikarya</taxon>
        <taxon>Ascomycota</taxon>
        <taxon>Pezizomycotina</taxon>
        <taxon>Leotiomycetes</taxon>
        <taxon>Helotiales</taxon>
        <taxon>Sclerotiniaceae</taxon>
        <taxon>Monilinia</taxon>
    </lineage>
</organism>
<dbReference type="OrthoDB" id="1703350at2759"/>
<gene>
    <name evidence="5" type="ORF">DID88_010228</name>
</gene>
<evidence type="ECO:0000313" key="6">
    <source>
        <dbReference type="Proteomes" id="UP000249056"/>
    </source>
</evidence>
<dbReference type="GO" id="GO:0006564">
    <property type="term" value="P:L-serine biosynthetic process"/>
    <property type="evidence" value="ECO:0007669"/>
    <property type="project" value="InterPro"/>
</dbReference>
<comment type="cofactor">
    <cofactor evidence="1">
        <name>pyridoxal 5'-phosphate</name>
        <dbReference type="ChEBI" id="CHEBI:597326"/>
    </cofactor>
</comment>
<dbReference type="Proteomes" id="UP000249056">
    <property type="component" value="Unassembled WGS sequence"/>
</dbReference>
<dbReference type="InterPro" id="IPR022278">
    <property type="entry name" value="Pser_aminoTfrase"/>
</dbReference>
<keyword evidence="3" id="KW-0663">Pyridoxal phosphate</keyword>
<dbReference type="GO" id="GO:0030170">
    <property type="term" value="F:pyridoxal phosphate binding"/>
    <property type="evidence" value="ECO:0007669"/>
    <property type="project" value="TreeGrafter"/>
</dbReference>
<dbReference type="PANTHER" id="PTHR43247">
    <property type="entry name" value="PHOSPHOSERINE AMINOTRANSFERASE"/>
    <property type="match status" value="1"/>
</dbReference>
<keyword evidence="6" id="KW-1185">Reference proteome</keyword>
<protein>
    <submittedName>
        <fullName evidence="5">Uncharacterized protein</fullName>
    </submittedName>
</protein>
<dbReference type="GO" id="GO:0005737">
    <property type="term" value="C:cytoplasm"/>
    <property type="evidence" value="ECO:0007669"/>
    <property type="project" value="TreeGrafter"/>
</dbReference>
<evidence type="ECO:0000256" key="2">
    <source>
        <dbReference type="ARBA" id="ARBA00022679"/>
    </source>
</evidence>
<dbReference type="InterPro" id="IPR015424">
    <property type="entry name" value="PyrdxlP-dep_Trfase"/>
</dbReference>